<dbReference type="PRINTS" id="PR00039">
    <property type="entry name" value="HTHLYSR"/>
</dbReference>
<comment type="caution">
    <text evidence="6">The sequence shown here is derived from an EMBL/GenBank/DDBJ whole genome shotgun (WGS) entry which is preliminary data.</text>
</comment>
<dbReference type="SUPFAM" id="SSF46785">
    <property type="entry name" value="Winged helix' DNA-binding domain"/>
    <property type="match status" value="1"/>
</dbReference>
<keyword evidence="3" id="KW-0238">DNA-binding</keyword>
<organism evidence="6 7">
    <name type="scientific">Actinocorallia aurantiaca</name>
    <dbReference type="NCBI Taxonomy" id="46204"/>
    <lineage>
        <taxon>Bacteria</taxon>
        <taxon>Bacillati</taxon>
        <taxon>Actinomycetota</taxon>
        <taxon>Actinomycetes</taxon>
        <taxon>Streptosporangiales</taxon>
        <taxon>Thermomonosporaceae</taxon>
        <taxon>Actinocorallia</taxon>
    </lineage>
</organism>
<dbReference type="Pfam" id="PF03466">
    <property type="entry name" value="LysR_substrate"/>
    <property type="match status" value="1"/>
</dbReference>
<keyword evidence="7" id="KW-1185">Reference proteome</keyword>
<dbReference type="InterPro" id="IPR005119">
    <property type="entry name" value="LysR_subst-bd"/>
</dbReference>
<dbReference type="InterPro" id="IPR036388">
    <property type="entry name" value="WH-like_DNA-bd_sf"/>
</dbReference>
<evidence type="ECO:0000313" key="7">
    <source>
        <dbReference type="Proteomes" id="UP001501842"/>
    </source>
</evidence>
<name>A0ABN3UR28_9ACTN</name>
<evidence type="ECO:0000256" key="3">
    <source>
        <dbReference type="ARBA" id="ARBA00023125"/>
    </source>
</evidence>
<reference evidence="6 7" key="1">
    <citation type="journal article" date="2019" name="Int. J. Syst. Evol. Microbiol.">
        <title>The Global Catalogue of Microorganisms (GCM) 10K type strain sequencing project: providing services to taxonomists for standard genome sequencing and annotation.</title>
        <authorList>
            <consortium name="The Broad Institute Genomics Platform"/>
            <consortium name="The Broad Institute Genome Sequencing Center for Infectious Disease"/>
            <person name="Wu L."/>
            <person name="Ma J."/>
        </authorList>
    </citation>
    <scope>NUCLEOTIDE SEQUENCE [LARGE SCALE GENOMIC DNA]</scope>
    <source>
        <strain evidence="6 7">JCM 8201</strain>
    </source>
</reference>
<evidence type="ECO:0000259" key="5">
    <source>
        <dbReference type="PROSITE" id="PS50931"/>
    </source>
</evidence>
<comment type="similarity">
    <text evidence="1">Belongs to the LysR transcriptional regulatory family.</text>
</comment>
<keyword evidence="4" id="KW-0804">Transcription</keyword>
<dbReference type="PANTHER" id="PTHR30346">
    <property type="entry name" value="TRANSCRIPTIONAL DUAL REGULATOR HCAR-RELATED"/>
    <property type="match status" value="1"/>
</dbReference>
<keyword evidence="2" id="KW-0805">Transcription regulation</keyword>
<sequence>MSFRQMEYLVAVVEEGSFTAAAQRLGVTQPTLSHQIRVLEGEVGAPLLERTSGRILLTPMGREYLPHAEAALRSARSARRAGAGAESPVLLRVGTMYSLALGIVPPAVRAWLASEPGAEVEVSEFVSSGDLENHVAAGSADLGVGPMPGRWDGPVYELGEENLVLVLPEGDPLAVEGRVSLDLRELSDRPWVLYDERNALAPLVVQACAKAGFTPRAAVRTRHAATALQLAAAGLGPALIPESVLEPGLPVTVLRPGPPIRRMLAAYLAGPPSPAVSGFITALRRWTPAG</sequence>
<dbReference type="EMBL" id="BAAATZ010000034">
    <property type="protein sequence ID" value="GAA2737454.1"/>
    <property type="molecule type" value="Genomic_DNA"/>
</dbReference>
<dbReference type="Pfam" id="PF00126">
    <property type="entry name" value="HTH_1"/>
    <property type="match status" value="1"/>
</dbReference>
<dbReference type="Gene3D" id="3.40.190.290">
    <property type="match status" value="1"/>
</dbReference>
<gene>
    <name evidence="6" type="ORF">GCM10010439_67640</name>
</gene>
<dbReference type="Proteomes" id="UP001501842">
    <property type="component" value="Unassembled WGS sequence"/>
</dbReference>
<dbReference type="RefSeq" id="WP_344457031.1">
    <property type="nucleotide sequence ID" value="NZ_BAAATZ010000034.1"/>
</dbReference>
<dbReference type="SUPFAM" id="SSF53850">
    <property type="entry name" value="Periplasmic binding protein-like II"/>
    <property type="match status" value="1"/>
</dbReference>
<protein>
    <submittedName>
        <fullName evidence="6">LysR family transcriptional regulator</fullName>
    </submittedName>
</protein>
<dbReference type="Gene3D" id="1.10.10.10">
    <property type="entry name" value="Winged helix-like DNA-binding domain superfamily/Winged helix DNA-binding domain"/>
    <property type="match status" value="1"/>
</dbReference>
<dbReference type="PANTHER" id="PTHR30346:SF28">
    <property type="entry name" value="HTH-TYPE TRANSCRIPTIONAL REGULATOR CYNR"/>
    <property type="match status" value="1"/>
</dbReference>
<dbReference type="PROSITE" id="PS50931">
    <property type="entry name" value="HTH_LYSR"/>
    <property type="match status" value="1"/>
</dbReference>
<dbReference type="InterPro" id="IPR036390">
    <property type="entry name" value="WH_DNA-bd_sf"/>
</dbReference>
<evidence type="ECO:0000256" key="2">
    <source>
        <dbReference type="ARBA" id="ARBA00023015"/>
    </source>
</evidence>
<dbReference type="CDD" id="cd05466">
    <property type="entry name" value="PBP2_LTTR_substrate"/>
    <property type="match status" value="1"/>
</dbReference>
<evidence type="ECO:0000256" key="4">
    <source>
        <dbReference type="ARBA" id="ARBA00023163"/>
    </source>
</evidence>
<accession>A0ABN3UR28</accession>
<dbReference type="InterPro" id="IPR000847">
    <property type="entry name" value="LysR_HTH_N"/>
</dbReference>
<evidence type="ECO:0000256" key="1">
    <source>
        <dbReference type="ARBA" id="ARBA00009437"/>
    </source>
</evidence>
<proteinExistence type="inferred from homology"/>
<evidence type="ECO:0000313" key="6">
    <source>
        <dbReference type="EMBL" id="GAA2737454.1"/>
    </source>
</evidence>
<feature type="domain" description="HTH lysR-type" evidence="5">
    <location>
        <begin position="1"/>
        <end position="58"/>
    </location>
</feature>